<proteinExistence type="predicted"/>
<evidence type="ECO:0000256" key="1">
    <source>
        <dbReference type="SAM" id="MobiDB-lite"/>
    </source>
</evidence>
<feature type="region of interest" description="Disordered" evidence="1">
    <location>
        <begin position="72"/>
        <end position="99"/>
    </location>
</feature>
<name>A0ABP1U4P9_GLUAR</name>
<organism evidence="2 3">
    <name type="scientific">Glutamicibacter arilaitensis (strain DSM 16368 / CIP 108037 / IAM 15318 / JCM 13566 / NCIMB 14258 / Re117)</name>
    <name type="common">Arthrobacter arilaitensis</name>
    <dbReference type="NCBI Taxonomy" id="861360"/>
    <lineage>
        <taxon>Bacteria</taxon>
        <taxon>Bacillati</taxon>
        <taxon>Actinomycetota</taxon>
        <taxon>Actinomycetes</taxon>
        <taxon>Micrococcales</taxon>
        <taxon>Micrococcaceae</taxon>
        <taxon>Glutamicibacter</taxon>
    </lineage>
</organism>
<dbReference type="GeneID" id="303185150"/>
<reference evidence="3" key="1">
    <citation type="journal article" date="2010" name="PLoS ONE">
        <title>The Arthrobacter arilaitensis Re117 genome sequence reveals its genetic adaptation to the surface of cheese.</title>
        <authorList>
            <person name="Monnet C."/>
            <person name="Loux V."/>
            <person name="Gibrat J.F."/>
            <person name="Spinnler E."/>
            <person name="Barbe V."/>
            <person name="Vacherie B."/>
            <person name="Gavory F."/>
            <person name="Gourbeyre E."/>
            <person name="Siguier P."/>
            <person name="Chandler M."/>
            <person name="Elleuch R."/>
            <person name="Irlinger F."/>
            <person name="Vallaeys T."/>
        </authorList>
    </citation>
    <scope>NUCLEOTIDE SEQUENCE</scope>
    <source>
        <strain evidence="3">DSM 16368 / CIP 108037 / IAM 15318 / JCM 13566 / Re117</strain>
    </source>
</reference>
<evidence type="ECO:0000313" key="2">
    <source>
        <dbReference type="EMBL" id="CBT75773.1"/>
    </source>
</evidence>
<dbReference type="Proteomes" id="UP000006878">
    <property type="component" value="Chromosome"/>
</dbReference>
<accession>A0ABP1U4P9</accession>
<gene>
    <name evidence="2" type="ordered locus">AARI_15500</name>
</gene>
<keyword evidence="3" id="KW-1185">Reference proteome</keyword>
<reference evidence="3" key="2">
    <citation type="submission" date="2010-07" db="EMBL/GenBank/DDBJ databases">
        <title>Complete genome sequence of Arthrobacter arilaitensis (strain DSM 16368 / CIP 108037 / JCM 13566 / Re117).</title>
        <authorList>
            <person name="Genoscope."/>
        </authorList>
    </citation>
    <scope>NUCLEOTIDE SEQUENCE [LARGE SCALE GENOMIC DNA]</scope>
    <source>
        <strain evidence="3">DSM 16368 / CIP 108037 / IAM 15318 / JCM 13566 / Re117</strain>
    </source>
</reference>
<dbReference type="RefSeq" id="WP_013348904.1">
    <property type="nucleotide sequence ID" value="NC_014550.1"/>
</dbReference>
<protein>
    <submittedName>
        <fullName evidence="2">Uncharacterized protein</fullName>
    </submittedName>
</protein>
<sequence length="200" mass="21436">MAPENNVARKGKKPLVIGSVIALVVGLAGGTGLGLAVADPTDSKQYIEQSELLQATETELVEVKGNIDEREANVKTRGEELDVRSGELDSRSSDLDKREKSVEAESAAVLEREKTVGLVEEEQKAKSIGDGVYTVGTDIEPGTYRAKEEVETNCFWGITKDGTNGENYIAAGNPLGGRPTVVVKKGQVLHLSYCGTFVRQ</sequence>
<evidence type="ECO:0000313" key="3">
    <source>
        <dbReference type="Proteomes" id="UP000006878"/>
    </source>
</evidence>
<dbReference type="EMBL" id="FQ311875">
    <property type="protein sequence ID" value="CBT75773.1"/>
    <property type="molecule type" value="Genomic_DNA"/>
</dbReference>